<dbReference type="SMART" id="SM00460">
    <property type="entry name" value="TGc"/>
    <property type="match status" value="1"/>
</dbReference>
<dbReference type="GO" id="GO:0005737">
    <property type="term" value="C:cytoplasm"/>
    <property type="evidence" value="ECO:0007669"/>
    <property type="project" value="TreeGrafter"/>
</dbReference>
<dbReference type="Gene3D" id="3.10.620.30">
    <property type="match status" value="1"/>
</dbReference>
<evidence type="ECO:0000259" key="2">
    <source>
        <dbReference type="SMART" id="SM00460"/>
    </source>
</evidence>
<dbReference type="EMBL" id="DVFO01000031">
    <property type="protein sequence ID" value="HIQ60595.1"/>
    <property type="molecule type" value="Genomic_DNA"/>
</dbReference>
<evidence type="ECO:0000256" key="1">
    <source>
        <dbReference type="SAM" id="MobiDB-lite"/>
    </source>
</evidence>
<dbReference type="SUPFAM" id="SSF54001">
    <property type="entry name" value="Cysteine proteinases"/>
    <property type="match status" value="1"/>
</dbReference>
<dbReference type="NCBIfam" id="TIGR01167">
    <property type="entry name" value="LPXTG_anchor"/>
    <property type="match status" value="1"/>
</dbReference>
<dbReference type="PANTHER" id="PTHR46333">
    <property type="entry name" value="CYTOKINESIS PROTEIN 3"/>
    <property type="match status" value="1"/>
</dbReference>
<evidence type="ECO:0000313" key="4">
    <source>
        <dbReference type="Proteomes" id="UP000886879"/>
    </source>
</evidence>
<dbReference type="AlphaFoldDB" id="A0A9D0YRT0"/>
<accession>A0A9D0YRT0</accession>
<feature type="domain" description="Transglutaminase-like" evidence="2">
    <location>
        <begin position="107"/>
        <end position="163"/>
    </location>
</feature>
<dbReference type="InterPro" id="IPR052557">
    <property type="entry name" value="CAP/Cytokinesis_protein"/>
</dbReference>
<dbReference type="Gene3D" id="1.20.1270.90">
    <property type="entry name" value="AF1782-like"/>
    <property type="match status" value="2"/>
</dbReference>
<dbReference type="InterPro" id="IPR032675">
    <property type="entry name" value="LRR_dom_sf"/>
</dbReference>
<dbReference type="InterPro" id="IPR026906">
    <property type="entry name" value="LRR_5"/>
</dbReference>
<gene>
    <name evidence="3" type="ORF">IAD31_03245</name>
</gene>
<organism evidence="3 4">
    <name type="scientific">Candidatus Enterenecus faecium</name>
    <dbReference type="NCBI Taxonomy" id="2840780"/>
    <lineage>
        <taxon>Bacteria</taxon>
        <taxon>Bacillati</taxon>
        <taxon>Bacillota</taxon>
        <taxon>Clostridia</taxon>
        <taxon>Eubacteriales</taxon>
        <taxon>Candidatus Enterenecus</taxon>
    </lineage>
</organism>
<dbReference type="Pfam" id="PF13306">
    <property type="entry name" value="LRR_5"/>
    <property type="match status" value="1"/>
</dbReference>
<name>A0A9D0YRT0_9FIRM</name>
<feature type="compositionally biased region" description="Polar residues" evidence="1">
    <location>
        <begin position="596"/>
        <end position="622"/>
    </location>
</feature>
<dbReference type="PANTHER" id="PTHR46333:SF2">
    <property type="entry name" value="CYTOKINESIS PROTEIN 3"/>
    <property type="match status" value="1"/>
</dbReference>
<evidence type="ECO:0000313" key="3">
    <source>
        <dbReference type="EMBL" id="HIQ60595.1"/>
    </source>
</evidence>
<sequence>MVGVLALGLGGTGISFAQSRGMDLAHIKGSNQELVAMLEQTNPETYVGHDDIIITQPQFEEIGAKAVEVTQDKSSDYEKVVAIKDWVNKHIAYDYDNSVKDQNAYTAFIEGEGICQAYSNLTKAMLSYLEIPCILVNGDSAYGGHAWNMAYVEDGWIFVDSTWGAIYDDVDTFSKDHKPYFSDSLYQTVGDYAFTYHNGVAVCDYLGSETHWDIPDTFYDVPTTALAPKLFNDEAADKIQSISFPETLKNIDNIDYAFDSFTSLTQITVDQDNPYFTAQDGVLYDSDIKELLVYPAAATRTQFQIPDTVTTLGECVFRENAALKDILIPPSVTQLGKDLFHSKDVTIYAQSGSAAAQYATANGLTLKDMDQFPQTPTPPEDVDTTLLEKTVAYALTLSTDGVTTSAKKAFEQALANAQAVLAKENLTQEEVNAAWDALLEGIWGLGITQGDKSTLEQLITKAESMVEDKYVPQYWGMLETALEEARAMMDNGDALDEDIQPVADNLLNAILAQRLKANKENLEDLLGKAENIDLDGYTAESVAEFQAALAAVQTLMADETISVDDQDTVDAAAARLAAAMDGLTAQQPQESEKPESSQTPEATDKPQATQKPEQVPQTGDASQLTAMVGVLLTSATALGGLTVARKRRNG</sequence>
<comment type="caution">
    <text evidence="3">The sequence shown here is derived from an EMBL/GenBank/DDBJ whole genome shotgun (WGS) entry which is preliminary data.</text>
</comment>
<feature type="region of interest" description="Disordered" evidence="1">
    <location>
        <begin position="583"/>
        <end position="622"/>
    </location>
</feature>
<proteinExistence type="predicted"/>
<dbReference type="Pfam" id="PF07554">
    <property type="entry name" value="FIVAR"/>
    <property type="match status" value="3"/>
</dbReference>
<dbReference type="Pfam" id="PF01841">
    <property type="entry name" value="Transglut_core"/>
    <property type="match status" value="1"/>
</dbReference>
<protein>
    <submittedName>
        <fullName evidence="3">FIVAR domain-containing protein</fullName>
    </submittedName>
</protein>
<reference evidence="3" key="1">
    <citation type="submission" date="2020-10" db="EMBL/GenBank/DDBJ databases">
        <authorList>
            <person name="Gilroy R."/>
        </authorList>
    </citation>
    <scope>NUCLEOTIDE SEQUENCE</scope>
    <source>
        <strain evidence="3">ChiGjej2B2-12916</strain>
    </source>
</reference>
<dbReference type="Gene3D" id="3.80.10.10">
    <property type="entry name" value="Ribonuclease Inhibitor"/>
    <property type="match status" value="1"/>
</dbReference>
<dbReference type="InterPro" id="IPR038765">
    <property type="entry name" value="Papain-like_cys_pep_sf"/>
</dbReference>
<dbReference type="InterPro" id="IPR002931">
    <property type="entry name" value="Transglutaminase-like"/>
</dbReference>
<dbReference type="Proteomes" id="UP000886879">
    <property type="component" value="Unassembled WGS sequence"/>
</dbReference>
<dbReference type="Gene3D" id="1.20.1270.70">
    <property type="entry name" value="Designed single chain three-helix bundle"/>
    <property type="match status" value="1"/>
</dbReference>
<reference evidence="3" key="2">
    <citation type="journal article" date="2021" name="PeerJ">
        <title>Extensive microbial diversity within the chicken gut microbiome revealed by metagenomics and culture.</title>
        <authorList>
            <person name="Gilroy R."/>
            <person name="Ravi A."/>
            <person name="Getino M."/>
            <person name="Pursley I."/>
            <person name="Horton D.L."/>
            <person name="Alikhan N.F."/>
            <person name="Baker D."/>
            <person name="Gharbi K."/>
            <person name="Hall N."/>
            <person name="Watson M."/>
            <person name="Adriaenssens E.M."/>
            <person name="Foster-Nyarko E."/>
            <person name="Jarju S."/>
            <person name="Secka A."/>
            <person name="Antonio M."/>
            <person name="Oren A."/>
            <person name="Chaudhuri R.R."/>
            <person name="La Ragione R."/>
            <person name="Hildebrand F."/>
            <person name="Pallen M.J."/>
        </authorList>
    </citation>
    <scope>NUCLEOTIDE SEQUENCE</scope>
    <source>
        <strain evidence="3">ChiGjej2B2-12916</strain>
    </source>
</reference>